<feature type="compositionally biased region" description="Pro residues" evidence="1">
    <location>
        <begin position="168"/>
        <end position="178"/>
    </location>
</feature>
<feature type="region of interest" description="Disordered" evidence="1">
    <location>
        <begin position="752"/>
        <end position="824"/>
    </location>
</feature>
<feature type="compositionally biased region" description="Polar residues" evidence="1">
    <location>
        <begin position="48"/>
        <end position="57"/>
    </location>
</feature>
<comment type="caution">
    <text evidence="2">The sequence shown here is derived from an EMBL/GenBank/DDBJ whole genome shotgun (WGS) entry which is preliminary data.</text>
</comment>
<accession>A0AAE0EZR8</accession>
<feature type="region of interest" description="Disordered" evidence="1">
    <location>
        <begin position="937"/>
        <end position="999"/>
    </location>
</feature>
<feature type="compositionally biased region" description="Basic and acidic residues" evidence="1">
    <location>
        <begin position="577"/>
        <end position="601"/>
    </location>
</feature>
<feature type="region of interest" description="Disordered" evidence="1">
    <location>
        <begin position="845"/>
        <end position="888"/>
    </location>
</feature>
<feature type="region of interest" description="Disordered" evidence="1">
    <location>
        <begin position="651"/>
        <end position="738"/>
    </location>
</feature>
<sequence length="1320" mass="136748">MGIKKFLGFGSSTKSKSKNAQQEDEAPATQQTNRQPPPPRQSIGPRVDNTNFRADSSPTTFDPPAFAPPTPTSQNSAAEFASLLDTRDDLLARGRDNMRTSVIFSPPSLSAPGGNANDKDDDVAPRPASQGAPETANSYQGDLAEAGSHAPIPPSSPLKFANSAPPMMSSPPLPPTSSLPPSSEGAVPTSLHAHSVEGAVNRPSNGPSFSSMLPPGHSAAQESTGGPAGWGMNLGQLQSLPPPGTAMSLEDSLNDLNQRSGSRDLFAMPPSQNQSLQPEGIFAGSAPSPPGEEKKLPPGAISPFGPMSGEMLRKMSAETASAAGAMAATMAANLQRQGTLSKRHTGGNASPAPPSPPPVGPHLLRAGAPPPSPPPSASSPPPPPPPRASNPLVVVTHPTPSMGASQASPIGSPMAGSPPPSPPLEKLMLLAPSPLATPMQSSMPPPHGDGERSTSPSRPPSVPLLDLSFTNTPPLSVFTPGNAAFVDLKGGFGSADGLTASFRSSDDDTDMDGPPPLPSPLALRPPSSVPVQQAAMPPSPATAPPRGPPQDGKLAALRSPRGYGAAAGSSGNPGDAPDMHAASRDVPEWKRRSRRMSEVERLLAIPPIPQLPGMDSLPPPEVPEQRYHPDLGEHVEDRKWRPQYLEQAAGAMRGSLTEPPIEKLREAQVGAANERDAAMQARHSPTDPALSPHPSVLKSEGLGGGGAEPGRGWAAEGLSLGEGGRRRAQGQLEETQRALKDLHSDMRALMSQVHRQGEQQLQQQVGPAWRAAPPCRARAKASAFAAAASAASPKPPPSGVQHPMFHGHSSNPKSPEMENQLAEARQELYTMQGELGAMKKQLTSVAAGSPVPAPRPSYRVRRPSDSAPCWEHRRPGGSLSPPPMASCRGARRGVAARLAHERTMFSALPQSPALGVRALQASGPSLAVSSPGSAFKPALGKPKPKGGFSGPLPSSTLKAVGPSTFRTTIDHECISRDDREPPSTSTPSSGRQTATSSNFWIDPGQKHLAFADRGGLVLPHSVDTLRRGPPPAELIAPSSLLSTDFKPPVSIWDDEDRAAAEEQRSGSPVGAFLPQSFWDGIGVDKEFRLTSLSGEIVDDPGLDEAMADPDDPGPSHFGPSIFPEGISKLGRFADPTQALFTASLYNAASAAPSAMLESQLHDAESVVSADSSAIHPASVPPSAPPSISGLPPPPPPPTSTVSAARSRAGSVMSDASRMSGSASIAASKRGRSMTCVTQNSPRSGSISTLQKIPEGLSGDTMSQSGMPSSEMRVRASTVAAGRRERRVSLADTVKFSGGKASTYDAVPKTESALLAAASVL</sequence>
<feature type="region of interest" description="Disordered" evidence="1">
    <location>
        <begin position="1"/>
        <end position="81"/>
    </location>
</feature>
<feature type="compositionally biased region" description="Polar residues" evidence="1">
    <location>
        <begin position="202"/>
        <end position="211"/>
    </location>
</feature>
<keyword evidence="3" id="KW-1185">Reference proteome</keyword>
<dbReference type="Proteomes" id="UP001190700">
    <property type="component" value="Unassembled WGS sequence"/>
</dbReference>
<feature type="compositionally biased region" description="Polar residues" evidence="1">
    <location>
        <begin position="1234"/>
        <end position="1250"/>
    </location>
</feature>
<feature type="compositionally biased region" description="Basic and acidic residues" evidence="1">
    <location>
        <begin position="968"/>
        <end position="981"/>
    </location>
</feature>
<feature type="compositionally biased region" description="Pro residues" evidence="1">
    <location>
        <begin position="537"/>
        <end position="548"/>
    </location>
</feature>
<feature type="compositionally biased region" description="Polar residues" evidence="1">
    <location>
        <begin position="10"/>
        <end position="20"/>
    </location>
</feature>
<feature type="compositionally biased region" description="Low complexity" evidence="1">
    <location>
        <begin position="317"/>
        <end position="332"/>
    </location>
</feature>
<protein>
    <submittedName>
        <fullName evidence="2">Uncharacterized protein</fullName>
    </submittedName>
</protein>
<feature type="compositionally biased region" description="Low complexity" evidence="1">
    <location>
        <begin position="752"/>
        <end position="792"/>
    </location>
</feature>
<feature type="compositionally biased region" description="Low complexity" evidence="1">
    <location>
        <begin position="1167"/>
        <end position="1177"/>
    </location>
</feature>
<feature type="compositionally biased region" description="Basic and acidic residues" evidence="1">
    <location>
        <begin position="623"/>
        <end position="635"/>
    </location>
</feature>
<evidence type="ECO:0000313" key="2">
    <source>
        <dbReference type="EMBL" id="KAK3246473.1"/>
    </source>
</evidence>
<gene>
    <name evidence="2" type="ORF">CYMTET_43991</name>
</gene>
<feature type="compositionally biased region" description="Polar residues" evidence="1">
    <location>
        <begin position="982"/>
        <end position="999"/>
    </location>
</feature>
<evidence type="ECO:0000313" key="3">
    <source>
        <dbReference type="Proteomes" id="UP001190700"/>
    </source>
</evidence>
<dbReference type="PANTHER" id="PTHR45691:SF6">
    <property type="entry name" value="PROTEIN DIAPHANOUS"/>
    <property type="match status" value="1"/>
</dbReference>
<feature type="compositionally biased region" description="Pro residues" evidence="1">
    <location>
        <begin position="351"/>
        <end position="360"/>
    </location>
</feature>
<organism evidence="2 3">
    <name type="scientific">Cymbomonas tetramitiformis</name>
    <dbReference type="NCBI Taxonomy" id="36881"/>
    <lineage>
        <taxon>Eukaryota</taxon>
        <taxon>Viridiplantae</taxon>
        <taxon>Chlorophyta</taxon>
        <taxon>Pyramimonadophyceae</taxon>
        <taxon>Pyramimonadales</taxon>
        <taxon>Pyramimonadaceae</taxon>
        <taxon>Cymbomonas</taxon>
    </lineage>
</organism>
<feature type="region of interest" description="Disordered" evidence="1">
    <location>
        <begin position="98"/>
        <end position="635"/>
    </location>
</feature>
<feature type="compositionally biased region" description="Pro residues" evidence="1">
    <location>
        <begin position="368"/>
        <end position="388"/>
    </location>
</feature>
<reference evidence="2 3" key="1">
    <citation type="journal article" date="2015" name="Genome Biol. Evol.">
        <title>Comparative Genomics of a Bacterivorous Green Alga Reveals Evolutionary Causalities and Consequences of Phago-Mixotrophic Mode of Nutrition.</title>
        <authorList>
            <person name="Burns J.A."/>
            <person name="Paasch A."/>
            <person name="Narechania A."/>
            <person name="Kim E."/>
        </authorList>
    </citation>
    <scope>NUCLEOTIDE SEQUENCE [LARGE SCALE GENOMIC DNA]</scope>
    <source>
        <strain evidence="2 3">PLY_AMNH</strain>
    </source>
</reference>
<dbReference type="GO" id="GO:0030041">
    <property type="term" value="P:actin filament polymerization"/>
    <property type="evidence" value="ECO:0007669"/>
    <property type="project" value="TreeGrafter"/>
</dbReference>
<dbReference type="EMBL" id="LGRX02029772">
    <property type="protein sequence ID" value="KAK3246473.1"/>
    <property type="molecule type" value="Genomic_DNA"/>
</dbReference>
<feature type="compositionally biased region" description="Low complexity" evidence="1">
    <location>
        <begin position="710"/>
        <end position="719"/>
    </location>
</feature>
<dbReference type="InterPro" id="IPR051412">
    <property type="entry name" value="Formin_Homology_Diaphanous_sf"/>
</dbReference>
<feature type="region of interest" description="Disordered" evidence="1">
    <location>
        <begin position="1167"/>
        <end position="1272"/>
    </location>
</feature>
<proteinExistence type="predicted"/>
<dbReference type="PANTHER" id="PTHR45691">
    <property type="entry name" value="PROTEIN DIAPHANOUS"/>
    <property type="match status" value="1"/>
</dbReference>
<feature type="compositionally biased region" description="Low complexity" evidence="1">
    <location>
        <begin position="520"/>
        <end position="536"/>
    </location>
</feature>
<name>A0AAE0EZR8_9CHLO</name>
<dbReference type="GO" id="GO:0005884">
    <property type="term" value="C:actin filament"/>
    <property type="evidence" value="ECO:0007669"/>
    <property type="project" value="TreeGrafter"/>
</dbReference>
<evidence type="ECO:0000256" key="1">
    <source>
        <dbReference type="SAM" id="MobiDB-lite"/>
    </source>
</evidence>
<feature type="compositionally biased region" description="Pro residues" evidence="1">
    <location>
        <begin position="1178"/>
        <end position="1198"/>
    </location>
</feature>